<organism evidence="10 11">
    <name type="scientific">Methylocystis echinoides</name>
    <dbReference type="NCBI Taxonomy" id="29468"/>
    <lineage>
        <taxon>Bacteria</taxon>
        <taxon>Pseudomonadati</taxon>
        <taxon>Pseudomonadota</taxon>
        <taxon>Alphaproteobacteria</taxon>
        <taxon>Hyphomicrobiales</taxon>
        <taxon>Methylocystaceae</taxon>
        <taxon>Methylocystis</taxon>
    </lineage>
</organism>
<dbReference type="Pfam" id="PF01053">
    <property type="entry name" value="Cys_Met_Meta_PP"/>
    <property type="match status" value="1"/>
</dbReference>
<dbReference type="InterPro" id="IPR006233">
    <property type="entry name" value="Cys_b_lyase_bac"/>
</dbReference>
<gene>
    <name evidence="10" type="primary">metC</name>
    <name evidence="10" type="ORF">LMG27198_23510</name>
</gene>
<dbReference type="NCBIfam" id="TIGR01324">
    <property type="entry name" value="cysta_beta_ly_B"/>
    <property type="match status" value="1"/>
</dbReference>
<dbReference type="GO" id="GO:0019346">
    <property type="term" value="P:transsulfuration"/>
    <property type="evidence" value="ECO:0007669"/>
    <property type="project" value="InterPro"/>
</dbReference>
<comment type="catalytic activity">
    <reaction evidence="7">
        <text>an S-substituted L-cysteine + H2O = a thiol + pyruvate + NH4(+)</text>
        <dbReference type="Rhea" id="RHEA:18121"/>
        <dbReference type="ChEBI" id="CHEBI:15361"/>
        <dbReference type="ChEBI" id="CHEBI:15377"/>
        <dbReference type="ChEBI" id="CHEBI:28938"/>
        <dbReference type="ChEBI" id="CHEBI:29256"/>
        <dbReference type="ChEBI" id="CHEBI:58717"/>
        <dbReference type="EC" id="4.4.1.13"/>
    </reaction>
</comment>
<dbReference type="PANTHER" id="PTHR43500">
    <property type="entry name" value="CYSTATHIONINE BETA-LYASE-RELATED"/>
    <property type="match status" value="1"/>
</dbReference>
<accession>A0A9W6GUP0</accession>
<dbReference type="InterPro" id="IPR015421">
    <property type="entry name" value="PyrdxlP-dep_Trfase_major"/>
</dbReference>
<feature type="modified residue" description="N6-(pyridoxal phosphate)lysine" evidence="8">
    <location>
        <position position="211"/>
    </location>
</feature>
<dbReference type="GO" id="GO:0030170">
    <property type="term" value="F:pyridoxal phosphate binding"/>
    <property type="evidence" value="ECO:0007669"/>
    <property type="project" value="InterPro"/>
</dbReference>
<dbReference type="PIRSF" id="PIRSF001434">
    <property type="entry name" value="CGS"/>
    <property type="match status" value="1"/>
</dbReference>
<protein>
    <submittedName>
        <fullName evidence="10">Cystathionine beta-lyase</fullName>
    </submittedName>
</protein>
<dbReference type="InterPro" id="IPR015424">
    <property type="entry name" value="PyrdxlP-dep_Trfase"/>
</dbReference>
<dbReference type="RefSeq" id="WP_281803122.1">
    <property type="nucleotide sequence ID" value="NZ_BSEC01000001.1"/>
</dbReference>
<evidence type="ECO:0000256" key="9">
    <source>
        <dbReference type="RuleBase" id="RU362118"/>
    </source>
</evidence>
<evidence type="ECO:0000313" key="10">
    <source>
        <dbReference type="EMBL" id="GLI93359.1"/>
    </source>
</evidence>
<evidence type="ECO:0000256" key="1">
    <source>
        <dbReference type="ARBA" id="ARBA00001933"/>
    </source>
</evidence>
<comment type="catalytic activity">
    <reaction evidence="6">
        <text>L,L-cystathionine + H2O = L-homocysteine + pyruvate + NH4(+)</text>
        <dbReference type="Rhea" id="RHEA:13965"/>
        <dbReference type="ChEBI" id="CHEBI:15361"/>
        <dbReference type="ChEBI" id="CHEBI:15377"/>
        <dbReference type="ChEBI" id="CHEBI:28938"/>
        <dbReference type="ChEBI" id="CHEBI:58161"/>
        <dbReference type="ChEBI" id="CHEBI:58199"/>
    </reaction>
</comment>
<evidence type="ECO:0000256" key="8">
    <source>
        <dbReference type="PIRSR" id="PIRSR001434-2"/>
    </source>
</evidence>
<dbReference type="Gene3D" id="3.40.640.10">
    <property type="entry name" value="Type I PLP-dependent aspartate aminotransferase-like (Major domain)"/>
    <property type="match status" value="1"/>
</dbReference>
<dbReference type="GO" id="GO:0019450">
    <property type="term" value="P:L-cysteine catabolic process to pyruvate"/>
    <property type="evidence" value="ECO:0007669"/>
    <property type="project" value="TreeGrafter"/>
</dbReference>
<dbReference type="SUPFAM" id="SSF53383">
    <property type="entry name" value="PLP-dependent transferases"/>
    <property type="match status" value="1"/>
</dbReference>
<dbReference type="FunFam" id="3.40.640.10:FF:000046">
    <property type="entry name" value="Cystathionine gamma-lyase"/>
    <property type="match status" value="1"/>
</dbReference>
<dbReference type="PANTHER" id="PTHR43500:SF1">
    <property type="entry name" value="CYSTATHIONINE BETA-LYASE-RELATED"/>
    <property type="match status" value="1"/>
</dbReference>
<evidence type="ECO:0000256" key="7">
    <source>
        <dbReference type="ARBA" id="ARBA00047625"/>
    </source>
</evidence>
<proteinExistence type="inferred from homology"/>
<dbReference type="PROSITE" id="PS00868">
    <property type="entry name" value="CYS_MET_METAB_PP"/>
    <property type="match status" value="1"/>
</dbReference>
<dbReference type="InterPro" id="IPR054542">
    <property type="entry name" value="Cys_met_metab_PP"/>
</dbReference>
<evidence type="ECO:0000256" key="4">
    <source>
        <dbReference type="ARBA" id="ARBA00023239"/>
    </source>
</evidence>
<dbReference type="Proteomes" id="UP001144323">
    <property type="component" value="Unassembled WGS sequence"/>
</dbReference>
<comment type="cofactor">
    <cofactor evidence="1 9">
        <name>pyridoxal 5'-phosphate</name>
        <dbReference type="ChEBI" id="CHEBI:597326"/>
    </cofactor>
</comment>
<reference evidence="10" key="1">
    <citation type="journal article" date="2023" name="Int. J. Syst. Evol. Microbiol.">
        <title>Methylocystis iwaonis sp. nov., a type II methane-oxidizing bacterium from surface soil of a rice paddy field in Japan, and emended description of the genus Methylocystis (ex Whittenbury et al. 1970) Bowman et al. 1993.</title>
        <authorList>
            <person name="Kaise H."/>
            <person name="Sawadogo J.B."/>
            <person name="Alam M.S."/>
            <person name="Ueno C."/>
            <person name="Dianou D."/>
            <person name="Shinjo R."/>
            <person name="Asakawa S."/>
        </authorList>
    </citation>
    <scope>NUCLEOTIDE SEQUENCE</scope>
    <source>
        <strain evidence="10">LMG27198</strain>
    </source>
</reference>
<dbReference type="AlphaFoldDB" id="A0A9W6GUP0"/>
<dbReference type="EMBL" id="BSEC01000001">
    <property type="protein sequence ID" value="GLI93359.1"/>
    <property type="molecule type" value="Genomic_DNA"/>
</dbReference>
<evidence type="ECO:0000256" key="2">
    <source>
        <dbReference type="ARBA" id="ARBA00009077"/>
    </source>
</evidence>
<comment type="caution">
    <text evidence="10">The sequence shown here is derived from an EMBL/GenBank/DDBJ whole genome shotgun (WGS) entry which is preliminary data.</text>
</comment>
<dbReference type="InterPro" id="IPR000277">
    <property type="entry name" value="Cys/Met-Metab_PyrdxlP-dep_enz"/>
</dbReference>
<sequence length="395" mass="42522">MSSDKLEKRRKKRMATLVTQAGRAPFDHFGFVNPPVYRGSTVLFPTVADLEGLRQPYTYGTKGTPTTRALETAWSEIAGAADTVLVPSGLAAISLALLTATKAGAHLLVTDSAYSPTRAFCDGFLARFGVTTQYYDPAIGAGIAALIRPETTAVLVESPGSQSMEVQDVPAIAAAAHEKAVCVIIDNTWATPLYFPPHERGCDLAIEAGTKYLSGHSDILLGLVSANPRWAKRLRHTFNLFAMGVSPDDAALALRGMRTMSLRLKEQGRAALEIAQWLATRAEVARVLHPALPGHPGHDLWKRDFSGASGVFSIILNPAPKPAVDAFVDGLELFGIGYSWGGYESLVLPFDCAPYRTATRWTPEGPALRFSIGLEDVADLKEDLEAGFERLRGEG</sequence>
<evidence type="ECO:0000313" key="11">
    <source>
        <dbReference type="Proteomes" id="UP001144323"/>
    </source>
</evidence>
<evidence type="ECO:0000256" key="5">
    <source>
        <dbReference type="ARBA" id="ARBA00046315"/>
    </source>
</evidence>
<comment type="similarity">
    <text evidence="2 9">Belongs to the trans-sulfuration enzymes family.</text>
</comment>
<dbReference type="InterPro" id="IPR015422">
    <property type="entry name" value="PyrdxlP-dep_Trfase_small"/>
</dbReference>
<keyword evidence="3 8" id="KW-0663">Pyridoxal phosphate</keyword>
<keyword evidence="4" id="KW-0456">Lyase</keyword>
<dbReference type="GO" id="GO:0047804">
    <property type="term" value="F:cysteine-S-conjugate beta-lyase activity"/>
    <property type="evidence" value="ECO:0007669"/>
    <property type="project" value="UniProtKB-EC"/>
</dbReference>
<evidence type="ECO:0000256" key="3">
    <source>
        <dbReference type="ARBA" id="ARBA00022898"/>
    </source>
</evidence>
<evidence type="ECO:0000256" key="6">
    <source>
        <dbReference type="ARBA" id="ARBA00047517"/>
    </source>
</evidence>
<name>A0A9W6GUP0_9HYPH</name>
<keyword evidence="11" id="KW-1185">Reference proteome</keyword>
<comment type="pathway">
    <text evidence="5">Amino-acid biosynthesis; L-methionine biosynthesis via de novo pathway; L-homocysteine from L-cystathionine: step 1/1.</text>
</comment>
<dbReference type="Gene3D" id="3.90.1150.10">
    <property type="entry name" value="Aspartate Aminotransferase, domain 1"/>
    <property type="match status" value="1"/>
</dbReference>